<comment type="caution">
    <text evidence="1">The sequence shown here is derived from an EMBL/GenBank/DDBJ whole genome shotgun (WGS) entry which is preliminary data.</text>
</comment>
<sequence>MGRRRREDCVPLKEADPSQRPTALGALLQLKELKQKCFDSETGIGGGKCASE</sequence>
<dbReference type="Proteomes" id="UP000760860">
    <property type="component" value="Unassembled WGS sequence"/>
</dbReference>
<dbReference type="EMBL" id="RCMV01000826">
    <property type="protein sequence ID" value="KAG3212522.1"/>
    <property type="molecule type" value="Genomic_DNA"/>
</dbReference>
<evidence type="ECO:0000313" key="1">
    <source>
        <dbReference type="EMBL" id="KAG2911761.1"/>
    </source>
</evidence>
<proteinExistence type="predicted"/>
<accession>A0A8T1BW28</accession>
<reference evidence="1" key="1">
    <citation type="submission" date="2018-10" db="EMBL/GenBank/DDBJ databases">
        <title>Effector identification in a new, highly contiguous assembly of the strawberry crown rot pathogen Phytophthora cactorum.</title>
        <authorList>
            <person name="Armitage A.D."/>
            <person name="Nellist C.F."/>
            <person name="Bates H."/>
            <person name="Vickerstaff R.J."/>
            <person name="Harrison R.J."/>
        </authorList>
    </citation>
    <scope>NUCLEOTIDE SEQUENCE</scope>
    <source>
        <strain evidence="1">4040</strain>
        <strain evidence="2">P421</strain>
    </source>
</reference>
<evidence type="ECO:0000313" key="2">
    <source>
        <dbReference type="EMBL" id="KAG3212522.1"/>
    </source>
</evidence>
<organism evidence="1 3">
    <name type="scientific">Phytophthora cactorum</name>
    <dbReference type="NCBI Taxonomy" id="29920"/>
    <lineage>
        <taxon>Eukaryota</taxon>
        <taxon>Sar</taxon>
        <taxon>Stramenopiles</taxon>
        <taxon>Oomycota</taxon>
        <taxon>Peronosporomycetes</taxon>
        <taxon>Peronosporales</taxon>
        <taxon>Peronosporaceae</taxon>
        <taxon>Phytophthora</taxon>
    </lineage>
</organism>
<evidence type="ECO:0000313" key="3">
    <source>
        <dbReference type="Proteomes" id="UP000736787"/>
    </source>
</evidence>
<protein>
    <submittedName>
        <fullName evidence="1">Uncharacterized protein</fullName>
    </submittedName>
</protein>
<gene>
    <name evidence="1" type="ORF">PC117_g19065</name>
    <name evidence="2" type="ORF">PC129_g16516</name>
</gene>
<dbReference type="EMBL" id="RCMK01000806">
    <property type="protein sequence ID" value="KAG2911761.1"/>
    <property type="molecule type" value="Genomic_DNA"/>
</dbReference>
<dbReference type="AlphaFoldDB" id="A0A8T1BW28"/>
<dbReference type="Proteomes" id="UP000736787">
    <property type="component" value="Unassembled WGS sequence"/>
</dbReference>
<name>A0A8T1BW28_9STRA</name>